<protein>
    <submittedName>
        <fullName evidence="1">Uncharacterized protein</fullName>
    </submittedName>
</protein>
<evidence type="ECO:0000313" key="2">
    <source>
        <dbReference type="Proteomes" id="UP000009138"/>
    </source>
</evidence>
<proteinExistence type="predicted"/>
<dbReference type="AlphaFoldDB" id="I1CDY7"/>
<dbReference type="VEuPathDB" id="FungiDB:RO3G_11378"/>
<reference evidence="1 2" key="1">
    <citation type="journal article" date="2009" name="PLoS Genet.">
        <title>Genomic analysis of the basal lineage fungus Rhizopus oryzae reveals a whole-genome duplication.</title>
        <authorList>
            <person name="Ma L.-J."/>
            <person name="Ibrahim A.S."/>
            <person name="Skory C."/>
            <person name="Grabherr M.G."/>
            <person name="Burger G."/>
            <person name="Butler M."/>
            <person name="Elias M."/>
            <person name="Idnurm A."/>
            <person name="Lang B.F."/>
            <person name="Sone T."/>
            <person name="Abe A."/>
            <person name="Calvo S.E."/>
            <person name="Corrochano L.M."/>
            <person name="Engels R."/>
            <person name="Fu J."/>
            <person name="Hansberg W."/>
            <person name="Kim J.-M."/>
            <person name="Kodira C.D."/>
            <person name="Koehrsen M.J."/>
            <person name="Liu B."/>
            <person name="Miranda-Saavedra D."/>
            <person name="O'Leary S."/>
            <person name="Ortiz-Castellanos L."/>
            <person name="Poulter R."/>
            <person name="Rodriguez-Romero J."/>
            <person name="Ruiz-Herrera J."/>
            <person name="Shen Y.-Q."/>
            <person name="Zeng Q."/>
            <person name="Galagan J."/>
            <person name="Birren B.W."/>
            <person name="Cuomo C.A."/>
            <person name="Wickes B.L."/>
        </authorList>
    </citation>
    <scope>NUCLEOTIDE SEQUENCE [LARGE SCALE GENOMIC DNA]</scope>
    <source>
        <strain evidence="2">RA 99-880 / ATCC MYA-4621 / FGSC 9543 / NRRL 43880</strain>
    </source>
</reference>
<dbReference type="Proteomes" id="UP000009138">
    <property type="component" value="Unassembled WGS sequence"/>
</dbReference>
<dbReference type="RefSeq" id="XP_067522063.1">
    <property type="nucleotide sequence ID" value="XM_067665962.1"/>
</dbReference>
<accession>I1CDY7</accession>
<dbReference type="EMBL" id="CH476740">
    <property type="protein sequence ID" value="EIE86667.1"/>
    <property type="molecule type" value="Genomic_DNA"/>
</dbReference>
<gene>
    <name evidence="1" type="ORF">RO3G_11378</name>
</gene>
<name>I1CDY7_RHIO9</name>
<keyword evidence="2" id="KW-1185">Reference proteome</keyword>
<dbReference type="InParanoid" id="I1CDY7"/>
<evidence type="ECO:0000313" key="1">
    <source>
        <dbReference type="EMBL" id="EIE86667.1"/>
    </source>
</evidence>
<dbReference type="GeneID" id="93618343"/>
<organism evidence="1 2">
    <name type="scientific">Rhizopus delemar (strain RA 99-880 / ATCC MYA-4621 / FGSC 9543 / NRRL 43880)</name>
    <name type="common">Mucormycosis agent</name>
    <name type="synonym">Rhizopus arrhizus var. delemar</name>
    <dbReference type="NCBI Taxonomy" id="246409"/>
    <lineage>
        <taxon>Eukaryota</taxon>
        <taxon>Fungi</taxon>
        <taxon>Fungi incertae sedis</taxon>
        <taxon>Mucoromycota</taxon>
        <taxon>Mucoromycotina</taxon>
        <taxon>Mucoromycetes</taxon>
        <taxon>Mucorales</taxon>
        <taxon>Mucorineae</taxon>
        <taxon>Rhizopodaceae</taxon>
        <taxon>Rhizopus</taxon>
    </lineage>
</organism>
<sequence>MQQHPLPKRQGLQPKSRTTSLFTLALCKEIAVEQRLECKVPVENAILFIIIEYLYFPLLVQYLC</sequence>